<evidence type="ECO:0000256" key="4">
    <source>
        <dbReference type="ARBA" id="ARBA00022989"/>
    </source>
</evidence>
<sequence>MGIFNLRSKLWLPVLGLTLVILVLRVFKKPNETYSPEEINAMFQGKDSSVGAVRKVELRDQSLARPYIDASTLRSPNWNLAGPYMVRDDSVRLVSDSQHQAANMFSKLPIQAQSFEMELTFHIHSKNSRNLFADGMAVWFIDKPSPIGDVFGAKNFFRGLGIFVDTYRNGKQSSFPHVVAMVGDGQTEYAKQADGFDTMLASCRATKAVNPDAGSVRMRVVYLKGGYLSVDLNYEPEDDKKWRNCFTVSSVRLPVIKYLGISAETGELSHAVDIIENKVYALYHPESDDWVSSLDDFQRMVERQQDEKEAAAFSKGKRRKATKAERKSLRRLRASERRIKEQERAARSAKYGDPDATFMVRLGRKLAFLFKFIAFNLLLAGVGWVGYTIYRTKKQQRRSKATGLLD</sequence>
<dbReference type="PANTHER" id="PTHR12223:SF45">
    <property type="entry name" value="RE50040P"/>
    <property type="match status" value="1"/>
</dbReference>
<dbReference type="GO" id="GO:0005537">
    <property type="term" value="F:D-mannose binding"/>
    <property type="evidence" value="ECO:0007669"/>
    <property type="project" value="TreeGrafter"/>
</dbReference>
<comment type="caution">
    <text evidence="9">The sequence shown here is derived from an EMBL/GenBank/DDBJ whole genome shotgun (WGS) entry which is preliminary data.</text>
</comment>
<dbReference type="GO" id="GO:0005793">
    <property type="term" value="C:endoplasmic reticulum-Golgi intermediate compartment"/>
    <property type="evidence" value="ECO:0007669"/>
    <property type="project" value="TreeGrafter"/>
</dbReference>
<feature type="region of interest" description="Disordered" evidence="6">
    <location>
        <begin position="308"/>
        <end position="330"/>
    </location>
</feature>
<dbReference type="CDD" id="cd07308">
    <property type="entry name" value="lectin_leg-like"/>
    <property type="match status" value="1"/>
</dbReference>
<evidence type="ECO:0000313" key="9">
    <source>
        <dbReference type="EMBL" id="PVH21556.1"/>
    </source>
</evidence>
<evidence type="ECO:0000256" key="7">
    <source>
        <dbReference type="SAM" id="Phobius"/>
    </source>
</evidence>
<dbReference type="InterPro" id="IPR051136">
    <property type="entry name" value="Intracellular_Lectin-GPT"/>
</dbReference>
<dbReference type="AlphaFoldDB" id="A0A2V1AVK7"/>
<comment type="subcellular location">
    <subcellularLocation>
        <location evidence="1">Membrane</location>
        <topology evidence="1">Single-pass type I membrane protein</topology>
    </subcellularLocation>
</comment>
<evidence type="ECO:0000256" key="2">
    <source>
        <dbReference type="ARBA" id="ARBA00022692"/>
    </source>
</evidence>
<dbReference type="Gene3D" id="2.60.120.200">
    <property type="match status" value="1"/>
</dbReference>
<protein>
    <recommendedName>
        <fullName evidence="8">L-type lectin-like domain-containing protein</fullName>
    </recommendedName>
</protein>
<organism evidence="9 10">
    <name type="scientific">Candidozyma haemuli</name>
    <dbReference type="NCBI Taxonomy" id="45357"/>
    <lineage>
        <taxon>Eukaryota</taxon>
        <taxon>Fungi</taxon>
        <taxon>Dikarya</taxon>
        <taxon>Ascomycota</taxon>
        <taxon>Saccharomycotina</taxon>
        <taxon>Pichiomycetes</taxon>
        <taxon>Metschnikowiaceae</taxon>
        <taxon>Candidozyma</taxon>
    </lineage>
</organism>
<dbReference type="SUPFAM" id="SSF49899">
    <property type="entry name" value="Concanavalin A-like lectins/glucanases"/>
    <property type="match status" value="1"/>
</dbReference>
<dbReference type="VEuPathDB" id="FungiDB:CXQ85_000537"/>
<gene>
    <name evidence="9" type="ORF">CXQ85_000537</name>
</gene>
<keyword evidence="5 7" id="KW-0472">Membrane</keyword>
<keyword evidence="10" id="KW-1185">Reference proteome</keyword>
<evidence type="ECO:0000256" key="5">
    <source>
        <dbReference type="ARBA" id="ARBA00023136"/>
    </source>
</evidence>
<keyword evidence="2 7" id="KW-0812">Transmembrane</keyword>
<dbReference type="Proteomes" id="UP000244309">
    <property type="component" value="Unassembled WGS sequence"/>
</dbReference>
<keyword evidence="4 7" id="KW-1133">Transmembrane helix</keyword>
<dbReference type="PROSITE" id="PS51328">
    <property type="entry name" value="L_LECTIN_LIKE"/>
    <property type="match status" value="1"/>
</dbReference>
<dbReference type="InterPro" id="IPR013320">
    <property type="entry name" value="ConA-like_dom_sf"/>
</dbReference>
<dbReference type="RefSeq" id="XP_025342496.1">
    <property type="nucleotide sequence ID" value="XM_025484281.1"/>
</dbReference>
<dbReference type="GO" id="GO:0030134">
    <property type="term" value="C:COPII-coated ER to Golgi transport vesicle"/>
    <property type="evidence" value="ECO:0007669"/>
    <property type="project" value="TreeGrafter"/>
</dbReference>
<evidence type="ECO:0000259" key="8">
    <source>
        <dbReference type="PROSITE" id="PS51328"/>
    </source>
</evidence>
<evidence type="ECO:0000256" key="1">
    <source>
        <dbReference type="ARBA" id="ARBA00004479"/>
    </source>
</evidence>
<dbReference type="PANTHER" id="PTHR12223">
    <property type="entry name" value="VESICULAR MANNOSE-BINDING LECTIN"/>
    <property type="match status" value="1"/>
</dbReference>
<feature type="transmembrane region" description="Helical" evidence="7">
    <location>
        <begin position="368"/>
        <end position="390"/>
    </location>
</feature>
<dbReference type="GeneID" id="37005870"/>
<dbReference type="GO" id="GO:0005789">
    <property type="term" value="C:endoplasmic reticulum membrane"/>
    <property type="evidence" value="ECO:0007669"/>
    <property type="project" value="TreeGrafter"/>
</dbReference>
<evidence type="ECO:0000256" key="6">
    <source>
        <dbReference type="SAM" id="MobiDB-lite"/>
    </source>
</evidence>
<dbReference type="InterPro" id="IPR005052">
    <property type="entry name" value="Lectin_leg"/>
</dbReference>
<evidence type="ECO:0000256" key="3">
    <source>
        <dbReference type="ARBA" id="ARBA00022729"/>
    </source>
</evidence>
<dbReference type="GO" id="GO:0000139">
    <property type="term" value="C:Golgi membrane"/>
    <property type="evidence" value="ECO:0007669"/>
    <property type="project" value="TreeGrafter"/>
</dbReference>
<feature type="domain" description="L-type lectin-like" evidence="8">
    <location>
        <begin position="55"/>
        <end position="282"/>
    </location>
</feature>
<dbReference type="EMBL" id="PKFO01000005">
    <property type="protein sequence ID" value="PVH21556.1"/>
    <property type="molecule type" value="Genomic_DNA"/>
</dbReference>
<dbReference type="OrthoDB" id="270293at2759"/>
<reference evidence="9 10" key="1">
    <citation type="submission" date="2017-12" db="EMBL/GenBank/DDBJ databases">
        <title>Genome Sequence of a Multidrug-Resistant Candida haemulonii Isolate from a Patient with Chronic Leg Ulcers in Israel.</title>
        <authorList>
            <person name="Chow N.A."/>
            <person name="Gade L."/>
            <person name="Batra D."/>
            <person name="Rowe L.A."/>
            <person name="Ben-Ami R."/>
            <person name="Loparev V.N."/>
            <person name="Litvintseva A.P."/>
        </authorList>
    </citation>
    <scope>NUCLEOTIDE SEQUENCE [LARGE SCALE GENOMIC DNA]</scope>
    <source>
        <strain evidence="9 10">B11899</strain>
    </source>
</reference>
<proteinExistence type="predicted"/>
<dbReference type="Pfam" id="PF03388">
    <property type="entry name" value="Lectin_leg-like"/>
    <property type="match status" value="1"/>
</dbReference>
<evidence type="ECO:0000313" key="10">
    <source>
        <dbReference type="Proteomes" id="UP000244309"/>
    </source>
</evidence>
<accession>A0A2V1AVK7</accession>
<dbReference type="STRING" id="45357.A0A2V1AVK7"/>
<keyword evidence="3" id="KW-0732">Signal</keyword>
<dbReference type="GO" id="GO:0006888">
    <property type="term" value="P:endoplasmic reticulum to Golgi vesicle-mediated transport"/>
    <property type="evidence" value="ECO:0007669"/>
    <property type="project" value="TreeGrafter"/>
</dbReference>
<name>A0A2V1AVK7_9ASCO</name>